<comment type="caution">
    <text evidence="1">The sequence shown here is derived from an EMBL/GenBank/DDBJ whole genome shotgun (WGS) entry which is preliminary data.</text>
</comment>
<dbReference type="CDD" id="cd06223">
    <property type="entry name" value="PRTases_typeI"/>
    <property type="match status" value="1"/>
</dbReference>
<dbReference type="Gene3D" id="3.40.50.2020">
    <property type="match status" value="1"/>
</dbReference>
<gene>
    <name evidence="1" type="ORF">DFR60_103262</name>
</gene>
<dbReference type="InterPro" id="IPR029057">
    <property type="entry name" value="PRTase-like"/>
</dbReference>
<dbReference type="EMBL" id="QJKD01000003">
    <property type="protein sequence ID" value="PXX55208.1"/>
    <property type="molecule type" value="Genomic_DNA"/>
</dbReference>
<keyword evidence="1" id="KW-0328">Glycosyltransferase</keyword>
<proteinExistence type="predicted"/>
<dbReference type="RefSeq" id="WP_002602927.1">
    <property type="nucleotide sequence ID" value="NZ_BAABZE010000002.1"/>
</dbReference>
<organism evidence="1 2">
    <name type="scientific">Hungatella effluvii</name>
    <dbReference type="NCBI Taxonomy" id="1096246"/>
    <lineage>
        <taxon>Bacteria</taxon>
        <taxon>Bacillati</taxon>
        <taxon>Bacillota</taxon>
        <taxon>Clostridia</taxon>
        <taxon>Lachnospirales</taxon>
        <taxon>Lachnospiraceae</taxon>
        <taxon>Hungatella</taxon>
    </lineage>
</organism>
<dbReference type="GeneID" id="86060768"/>
<protein>
    <submittedName>
        <fullName evidence="1">Orotate phosphoribosyltransferase</fullName>
    </submittedName>
</protein>
<dbReference type="InterPro" id="IPR000836">
    <property type="entry name" value="PRTase_dom"/>
</dbReference>
<keyword evidence="2" id="KW-1185">Reference proteome</keyword>
<dbReference type="AlphaFoldDB" id="A0A2V3YAG9"/>
<reference evidence="1 2" key="1">
    <citation type="submission" date="2018-05" db="EMBL/GenBank/DDBJ databases">
        <title>Genomic Encyclopedia of Type Strains, Phase IV (KMG-IV): sequencing the most valuable type-strain genomes for metagenomic binning, comparative biology and taxonomic classification.</title>
        <authorList>
            <person name="Goeker M."/>
        </authorList>
    </citation>
    <scope>NUCLEOTIDE SEQUENCE [LARGE SCALE GENOMIC DNA]</scope>
    <source>
        <strain evidence="1 2">DSM 24995</strain>
    </source>
</reference>
<dbReference type="Proteomes" id="UP000248057">
    <property type="component" value="Unassembled WGS sequence"/>
</dbReference>
<accession>A0A2V3YAG9</accession>
<sequence>MSMGQETKIRARDNDKLALKVTKGHFSSDRFHINYYIDMTTLKMRQEEAEQVAKSMVKRYVNRVDLSGLIGVGAEELKHYSKAFASKTPIDTIICMDGCEVIGAYVAKELSELGVTTTNIHKTTYIVTPEFDSAGQMVVRDNIKHMLKDKHVLVVLATAMSGRTILKSIRCIESYGGILEGISVIFAAVNEIDGYPVNAVFDSSDLPDFRLSEPENCPDCKNGIKLDAIVNSYGYTKLD</sequence>
<keyword evidence="1" id="KW-0808">Transferase</keyword>
<evidence type="ECO:0000313" key="2">
    <source>
        <dbReference type="Proteomes" id="UP000248057"/>
    </source>
</evidence>
<dbReference type="GO" id="GO:0016757">
    <property type="term" value="F:glycosyltransferase activity"/>
    <property type="evidence" value="ECO:0007669"/>
    <property type="project" value="UniProtKB-KW"/>
</dbReference>
<dbReference type="SUPFAM" id="SSF53271">
    <property type="entry name" value="PRTase-like"/>
    <property type="match status" value="1"/>
</dbReference>
<name>A0A2V3YAG9_9FIRM</name>
<evidence type="ECO:0000313" key="1">
    <source>
        <dbReference type="EMBL" id="PXX55208.1"/>
    </source>
</evidence>